<accession>A0A0L0FDJ2</accession>
<dbReference type="OrthoDB" id="550646at2759"/>
<dbReference type="InterPro" id="IPR051402">
    <property type="entry name" value="KPR-Related"/>
</dbReference>
<evidence type="ECO:0000259" key="1">
    <source>
        <dbReference type="Pfam" id="PF08546"/>
    </source>
</evidence>
<dbReference type="PANTHER" id="PTHR21708:SF26">
    <property type="entry name" value="2-DEHYDROPANTOATE 2-REDUCTASE"/>
    <property type="match status" value="1"/>
</dbReference>
<evidence type="ECO:0000313" key="3">
    <source>
        <dbReference type="Proteomes" id="UP000054560"/>
    </source>
</evidence>
<dbReference type="AlphaFoldDB" id="A0A0L0FDJ2"/>
<proteinExistence type="predicted"/>
<organism evidence="2 3">
    <name type="scientific">Sphaeroforma arctica JP610</name>
    <dbReference type="NCBI Taxonomy" id="667725"/>
    <lineage>
        <taxon>Eukaryota</taxon>
        <taxon>Ichthyosporea</taxon>
        <taxon>Ichthyophonida</taxon>
        <taxon>Sphaeroforma</taxon>
    </lineage>
</organism>
<dbReference type="GeneID" id="25913127"/>
<feature type="domain" description="Ketopantoate reductase C-terminal" evidence="1">
    <location>
        <begin position="1"/>
        <end position="78"/>
    </location>
</feature>
<dbReference type="Proteomes" id="UP000054560">
    <property type="component" value="Unassembled WGS sequence"/>
</dbReference>
<protein>
    <recommendedName>
        <fullName evidence="1">Ketopantoate reductase C-terminal domain-containing protein</fullName>
    </recommendedName>
</protein>
<name>A0A0L0FDJ2_9EUKA</name>
<dbReference type="Gene3D" id="1.10.1040.10">
    <property type="entry name" value="N-(1-d-carboxylethyl)-l-norvaline Dehydrogenase, domain 2"/>
    <property type="match status" value="1"/>
</dbReference>
<dbReference type="Pfam" id="PF08546">
    <property type="entry name" value="ApbA_C"/>
    <property type="match status" value="1"/>
</dbReference>
<dbReference type="InterPro" id="IPR013328">
    <property type="entry name" value="6PGD_dom2"/>
</dbReference>
<dbReference type="InterPro" id="IPR013752">
    <property type="entry name" value="KPA_reductase"/>
</dbReference>
<dbReference type="InterPro" id="IPR008927">
    <property type="entry name" value="6-PGluconate_DH-like_C_sf"/>
</dbReference>
<evidence type="ECO:0000313" key="2">
    <source>
        <dbReference type="EMBL" id="KNC74839.1"/>
    </source>
</evidence>
<dbReference type="SUPFAM" id="SSF48179">
    <property type="entry name" value="6-phosphogluconate dehydrogenase C-terminal domain-like"/>
    <property type="match status" value="1"/>
</dbReference>
<dbReference type="PANTHER" id="PTHR21708">
    <property type="entry name" value="PROBABLE 2-DEHYDROPANTOATE 2-REDUCTASE"/>
    <property type="match status" value="1"/>
</dbReference>
<reference evidence="2 3" key="1">
    <citation type="submission" date="2011-02" db="EMBL/GenBank/DDBJ databases">
        <title>The Genome Sequence of Sphaeroforma arctica JP610.</title>
        <authorList>
            <consortium name="The Broad Institute Genome Sequencing Platform"/>
            <person name="Russ C."/>
            <person name="Cuomo C."/>
            <person name="Young S.K."/>
            <person name="Zeng Q."/>
            <person name="Gargeya S."/>
            <person name="Alvarado L."/>
            <person name="Berlin A."/>
            <person name="Chapman S.B."/>
            <person name="Chen Z."/>
            <person name="Freedman E."/>
            <person name="Gellesch M."/>
            <person name="Goldberg J."/>
            <person name="Griggs A."/>
            <person name="Gujja S."/>
            <person name="Heilman E."/>
            <person name="Heiman D."/>
            <person name="Howarth C."/>
            <person name="Mehta T."/>
            <person name="Neiman D."/>
            <person name="Pearson M."/>
            <person name="Roberts A."/>
            <person name="Saif S."/>
            <person name="Shea T."/>
            <person name="Shenoy N."/>
            <person name="Sisk P."/>
            <person name="Stolte C."/>
            <person name="Sykes S."/>
            <person name="White J."/>
            <person name="Yandava C."/>
            <person name="Burger G."/>
            <person name="Gray M.W."/>
            <person name="Holland P.W.H."/>
            <person name="King N."/>
            <person name="Lang F.B.F."/>
            <person name="Roger A.J."/>
            <person name="Ruiz-Trillo I."/>
            <person name="Haas B."/>
            <person name="Nusbaum C."/>
            <person name="Birren B."/>
        </authorList>
    </citation>
    <scope>NUCLEOTIDE SEQUENCE [LARGE SCALE GENOMIC DNA]</scope>
    <source>
        <strain evidence="2 3">JP610</strain>
    </source>
</reference>
<dbReference type="RefSeq" id="XP_014148741.1">
    <property type="nucleotide sequence ID" value="XM_014293266.1"/>
</dbReference>
<sequence length="90" mass="9970">MSEVIKAAKSIDNIDMPEGFLQDMIASAKGMASYAPSMKADYDANRPMEIEAIYANVLREAQRAGCRLPEIMRVYEGLCALENKPAEQVE</sequence>
<dbReference type="EMBL" id="KQ244043">
    <property type="protein sequence ID" value="KNC74839.1"/>
    <property type="molecule type" value="Genomic_DNA"/>
</dbReference>
<gene>
    <name evidence="2" type="ORF">SARC_12623</name>
</gene>
<dbReference type="GO" id="GO:0005737">
    <property type="term" value="C:cytoplasm"/>
    <property type="evidence" value="ECO:0007669"/>
    <property type="project" value="TreeGrafter"/>
</dbReference>
<keyword evidence="3" id="KW-1185">Reference proteome</keyword>